<accession>A0ACC0KXW5</accession>
<dbReference type="Proteomes" id="UP001064048">
    <property type="component" value="Chromosome 27"/>
</dbReference>
<evidence type="ECO:0000313" key="1">
    <source>
        <dbReference type="EMBL" id="KAI8441298.1"/>
    </source>
</evidence>
<protein>
    <submittedName>
        <fullName evidence="1">Uncharacterized protein</fullName>
    </submittedName>
</protein>
<organism evidence="1 2">
    <name type="scientific">Choristoneura fumiferana</name>
    <name type="common">Spruce budworm moth</name>
    <name type="synonym">Archips fumiferana</name>
    <dbReference type="NCBI Taxonomy" id="7141"/>
    <lineage>
        <taxon>Eukaryota</taxon>
        <taxon>Metazoa</taxon>
        <taxon>Ecdysozoa</taxon>
        <taxon>Arthropoda</taxon>
        <taxon>Hexapoda</taxon>
        <taxon>Insecta</taxon>
        <taxon>Pterygota</taxon>
        <taxon>Neoptera</taxon>
        <taxon>Endopterygota</taxon>
        <taxon>Lepidoptera</taxon>
        <taxon>Glossata</taxon>
        <taxon>Ditrysia</taxon>
        <taxon>Tortricoidea</taxon>
        <taxon>Tortricidae</taxon>
        <taxon>Tortricinae</taxon>
        <taxon>Choristoneura</taxon>
    </lineage>
</organism>
<keyword evidence="2" id="KW-1185">Reference proteome</keyword>
<comment type="caution">
    <text evidence="1">The sequence shown here is derived from an EMBL/GenBank/DDBJ whole genome shotgun (WGS) entry which is preliminary data.</text>
</comment>
<dbReference type="EMBL" id="CM046127">
    <property type="protein sequence ID" value="KAI8441298.1"/>
    <property type="molecule type" value="Genomic_DNA"/>
</dbReference>
<name>A0ACC0KXW5_CHOFU</name>
<sequence>MSGKRIASHNSIISKLKERCEDPRTIRSIVCNHRSEVIEAFKASFLLKDEETDLLDEYWDTLGEQIIGDYITLFMISKPDNSPWSR</sequence>
<proteinExistence type="predicted"/>
<feature type="non-terminal residue" evidence="1">
    <location>
        <position position="86"/>
    </location>
</feature>
<evidence type="ECO:0000313" key="2">
    <source>
        <dbReference type="Proteomes" id="UP001064048"/>
    </source>
</evidence>
<gene>
    <name evidence="1" type="ORF">MSG28_014926</name>
</gene>
<reference evidence="1 2" key="1">
    <citation type="journal article" date="2022" name="Genome Biol. Evol.">
        <title>The Spruce Budworm Genome: Reconstructing the Evolutionary History of Antifreeze Proteins.</title>
        <authorList>
            <person name="Beliveau C."/>
            <person name="Gagne P."/>
            <person name="Picq S."/>
            <person name="Vernygora O."/>
            <person name="Keeling C.I."/>
            <person name="Pinkney K."/>
            <person name="Doucet D."/>
            <person name="Wen F."/>
            <person name="Johnston J.S."/>
            <person name="Maaroufi H."/>
            <person name="Boyle B."/>
            <person name="Laroche J."/>
            <person name="Dewar K."/>
            <person name="Juretic N."/>
            <person name="Blackburn G."/>
            <person name="Nisole A."/>
            <person name="Brunet B."/>
            <person name="Brandao M."/>
            <person name="Lumley L."/>
            <person name="Duan J."/>
            <person name="Quan G."/>
            <person name="Lucarotti C.J."/>
            <person name="Roe A.D."/>
            <person name="Sperling F.A.H."/>
            <person name="Levesque R.C."/>
            <person name="Cusson M."/>
        </authorList>
    </citation>
    <scope>NUCLEOTIDE SEQUENCE [LARGE SCALE GENOMIC DNA]</scope>
    <source>
        <strain evidence="1">Glfc:IPQL:Cfum</strain>
    </source>
</reference>